<name>A0A382YDR0_9ZZZZ</name>
<organism evidence="1">
    <name type="scientific">marine metagenome</name>
    <dbReference type="NCBI Taxonomy" id="408172"/>
    <lineage>
        <taxon>unclassified sequences</taxon>
        <taxon>metagenomes</taxon>
        <taxon>ecological metagenomes</taxon>
    </lineage>
</organism>
<dbReference type="AlphaFoldDB" id="A0A382YDR0"/>
<sequence>MQLKFRQGNTEYTLGAKGSIPETSEHIHTNITEQIPVIFDGRCEME</sequence>
<reference evidence="1" key="1">
    <citation type="submission" date="2018-05" db="EMBL/GenBank/DDBJ databases">
        <authorList>
            <person name="Lanie J.A."/>
            <person name="Ng W.-L."/>
            <person name="Kazmierczak K.M."/>
            <person name="Andrzejewski T.M."/>
            <person name="Davidsen T.M."/>
            <person name="Wayne K.J."/>
            <person name="Tettelin H."/>
            <person name="Glass J.I."/>
            <person name="Rusch D."/>
            <person name="Podicherti R."/>
            <person name="Tsui H.-C.T."/>
            <person name="Winkler M.E."/>
        </authorList>
    </citation>
    <scope>NUCLEOTIDE SEQUENCE</scope>
</reference>
<gene>
    <name evidence="1" type="ORF">METZ01_LOCUS434301</name>
</gene>
<protein>
    <submittedName>
        <fullName evidence="1">Uncharacterized protein</fullName>
    </submittedName>
</protein>
<accession>A0A382YDR0</accession>
<dbReference type="EMBL" id="UINC01175033">
    <property type="protein sequence ID" value="SVD81447.1"/>
    <property type="molecule type" value="Genomic_DNA"/>
</dbReference>
<proteinExistence type="predicted"/>
<evidence type="ECO:0000313" key="1">
    <source>
        <dbReference type="EMBL" id="SVD81447.1"/>
    </source>
</evidence>